<keyword evidence="3" id="KW-1185">Reference proteome</keyword>
<dbReference type="RefSeq" id="WP_126698792.1">
    <property type="nucleotide sequence ID" value="NZ_RWKW01000026.1"/>
</dbReference>
<dbReference type="Proteomes" id="UP000278398">
    <property type="component" value="Unassembled WGS sequence"/>
</dbReference>
<dbReference type="EMBL" id="RWKW01000026">
    <property type="protein sequence ID" value="RST87052.1"/>
    <property type="molecule type" value="Genomic_DNA"/>
</dbReference>
<evidence type="ECO:0000313" key="3">
    <source>
        <dbReference type="Proteomes" id="UP000278398"/>
    </source>
</evidence>
<organism evidence="2 3">
    <name type="scientific">Aquibium carbonis</name>
    <dbReference type="NCBI Taxonomy" id="2495581"/>
    <lineage>
        <taxon>Bacteria</taxon>
        <taxon>Pseudomonadati</taxon>
        <taxon>Pseudomonadota</taxon>
        <taxon>Alphaproteobacteria</taxon>
        <taxon>Hyphomicrobiales</taxon>
        <taxon>Phyllobacteriaceae</taxon>
        <taxon>Aquibium</taxon>
    </lineage>
</organism>
<sequence>MTVLPLKVGLRAEPTSRREAPTHLFVVGQAVRFKSGFGLKAGPTEVYHVTRTLPPRGNSLQYRIRNDEERHERVTSQDDLEGIPSVHGEASLMERTFGHG</sequence>
<gene>
    <name evidence="2" type="ORF">EJC49_07215</name>
</gene>
<feature type="region of interest" description="Disordered" evidence="1">
    <location>
        <begin position="69"/>
        <end position="100"/>
    </location>
</feature>
<reference evidence="2 3" key="1">
    <citation type="submission" date="2018-12" db="EMBL/GenBank/DDBJ databases">
        <title>Mesorhizobium carbonis sp. nov., isolated from coal mine water.</title>
        <authorList>
            <person name="Xin W."/>
            <person name="Xu Z."/>
            <person name="Xiang F."/>
            <person name="Zhang J."/>
            <person name="Xi L."/>
            <person name="Liu J."/>
        </authorList>
    </citation>
    <scope>NUCLEOTIDE SEQUENCE [LARGE SCALE GENOMIC DNA]</scope>
    <source>
        <strain evidence="2 3">B2.3</strain>
    </source>
</reference>
<proteinExistence type="predicted"/>
<dbReference type="AlphaFoldDB" id="A0A429Z002"/>
<accession>A0A429Z002</accession>
<comment type="caution">
    <text evidence="2">The sequence shown here is derived from an EMBL/GenBank/DDBJ whole genome shotgun (WGS) entry which is preliminary data.</text>
</comment>
<evidence type="ECO:0000256" key="1">
    <source>
        <dbReference type="SAM" id="MobiDB-lite"/>
    </source>
</evidence>
<name>A0A429Z002_9HYPH</name>
<dbReference type="OrthoDB" id="8020021at2"/>
<evidence type="ECO:0000313" key="2">
    <source>
        <dbReference type="EMBL" id="RST87052.1"/>
    </source>
</evidence>
<protein>
    <submittedName>
        <fullName evidence="2">Uncharacterized protein</fullName>
    </submittedName>
</protein>